<reference evidence="6" key="1">
    <citation type="journal article" date="2019" name="PLoS Negl. Trop. Dis.">
        <title>Revisiting the worldwide diversity of Leptospira species in the environment.</title>
        <authorList>
            <person name="Vincent A.T."/>
            <person name="Schiettekatte O."/>
            <person name="Bourhy P."/>
            <person name="Veyrier F.J."/>
            <person name="Picardeau M."/>
        </authorList>
    </citation>
    <scope>NUCLEOTIDE SEQUENCE [LARGE SCALE GENOMIC DNA]</scope>
    <source>
        <strain evidence="6">201702692</strain>
    </source>
</reference>
<evidence type="ECO:0000256" key="2">
    <source>
        <dbReference type="ARBA" id="ARBA00022692"/>
    </source>
</evidence>
<organism evidence="6 7">
    <name type="scientific">Leptospira perdikensis</name>
    <dbReference type="NCBI Taxonomy" id="2484948"/>
    <lineage>
        <taxon>Bacteria</taxon>
        <taxon>Pseudomonadati</taxon>
        <taxon>Spirochaetota</taxon>
        <taxon>Spirochaetia</taxon>
        <taxon>Leptospirales</taxon>
        <taxon>Leptospiraceae</taxon>
        <taxon>Leptospira</taxon>
    </lineage>
</organism>
<dbReference type="EMBL" id="RQGA01000014">
    <property type="protein sequence ID" value="TGL37122.1"/>
    <property type="molecule type" value="Genomic_DNA"/>
</dbReference>
<evidence type="ECO:0000313" key="6">
    <source>
        <dbReference type="EMBL" id="TGL37122.1"/>
    </source>
</evidence>
<protein>
    <submittedName>
        <fullName evidence="6">Flippase</fullName>
    </submittedName>
</protein>
<feature type="transmembrane region" description="Helical" evidence="5">
    <location>
        <begin position="328"/>
        <end position="348"/>
    </location>
</feature>
<evidence type="ECO:0000256" key="4">
    <source>
        <dbReference type="ARBA" id="ARBA00023136"/>
    </source>
</evidence>
<dbReference type="CDD" id="cd13128">
    <property type="entry name" value="MATE_Wzx_like"/>
    <property type="match status" value="1"/>
</dbReference>
<proteinExistence type="predicted"/>
<dbReference type="OrthoDB" id="5240734at2"/>
<dbReference type="Pfam" id="PF01943">
    <property type="entry name" value="Polysacc_synt"/>
    <property type="match status" value="1"/>
</dbReference>
<feature type="transmembrane region" description="Helical" evidence="5">
    <location>
        <begin position="208"/>
        <end position="228"/>
    </location>
</feature>
<feature type="transmembrane region" description="Helical" evidence="5">
    <location>
        <begin position="109"/>
        <end position="128"/>
    </location>
</feature>
<feature type="transmembrane region" description="Helical" evidence="5">
    <location>
        <begin position="291"/>
        <end position="316"/>
    </location>
</feature>
<dbReference type="Proteomes" id="UP000298125">
    <property type="component" value="Unassembled WGS sequence"/>
</dbReference>
<feature type="transmembrane region" description="Helical" evidence="5">
    <location>
        <begin position="379"/>
        <end position="401"/>
    </location>
</feature>
<comment type="subcellular location">
    <subcellularLocation>
        <location evidence="1">Membrane</location>
        <topology evidence="1">Multi-pass membrane protein</topology>
    </subcellularLocation>
</comment>
<dbReference type="InterPro" id="IPR002797">
    <property type="entry name" value="Polysacc_synth"/>
</dbReference>
<keyword evidence="4 5" id="KW-0472">Membrane</keyword>
<keyword evidence="3 5" id="KW-1133">Transmembrane helix</keyword>
<feature type="transmembrane region" description="Helical" evidence="5">
    <location>
        <begin position="140"/>
        <end position="162"/>
    </location>
</feature>
<accession>A0A4R9JCD1</accession>
<keyword evidence="2 5" id="KW-0812">Transmembrane</keyword>
<keyword evidence="7" id="KW-1185">Reference proteome</keyword>
<name>A0A4R9JCD1_9LEPT</name>
<evidence type="ECO:0000256" key="5">
    <source>
        <dbReference type="SAM" id="Phobius"/>
    </source>
</evidence>
<dbReference type="RefSeq" id="WP_135580074.1">
    <property type="nucleotide sequence ID" value="NZ_RQGA01000014.1"/>
</dbReference>
<sequence>MKLIFQNSIWLIADKLLKLSVGLFVSIWIVRYLGPEWFGKFNYINAIIVLLGTLITFGSEGILVRMFVSEVEKQEEILSASFSIFLVFGFVSFILSFFVIWILRPTDDLYLLTFLLSLPSLFKCFSVVRYIYEAKLEVRYIVWIENFIFLVISGIRILIIFLNLSFNFLFLTFALEGIITSLSIYYFYNRKKSFSLFQVLNSERVRKILNDSFPLFIAGLAIIVYMKIDQIMIGSMLGDSELGIYSVGVRWSEFWYFIPIGLSSSFFPDLIKLKNESASNYEKRFKLLHVIVFWIAIFGAVGIQFFSETLILFLYGDLFYSSSSILKIHIWSGIFVFLGVAGGNFFLIENLQKYTIWKSLFGLFVNIILNYVWIPKYGITGAAIATLISQFCASTLFLVFFKELRPLLKLQFSVFFVWNINITSLKSIK</sequence>
<feature type="transmembrane region" description="Helical" evidence="5">
    <location>
        <begin position="16"/>
        <end position="34"/>
    </location>
</feature>
<feature type="transmembrane region" description="Helical" evidence="5">
    <location>
        <begin position="168"/>
        <end position="188"/>
    </location>
</feature>
<gene>
    <name evidence="6" type="ORF">EHQ49_12775</name>
</gene>
<dbReference type="GO" id="GO:0016020">
    <property type="term" value="C:membrane"/>
    <property type="evidence" value="ECO:0007669"/>
    <property type="project" value="UniProtKB-SubCell"/>
</dbReference>
<feature type="transmembrane region" description="Helical" evidence="5">
    <location>
        <begin position="80"/>
        <end position="103"/>
    </location>
</feature>
<dbReference type="PANTHER" id="PTHR43424:SF1">
    <property type="entry name" value="LOCUS PUTATIVE PROTEIN 1-RELATED"/>
    <property type="match status" value="1"/>
</dbReference>
<dbReference type="AlphaFoldDB" id="A0A4R9JCD1"/>
<evidence type="ECO:0000256" key="3">
    <source>
        <dbReference type="ARBA" id="ARBA00022989"/>
    </source>
</evidence>
<evidence type="ECO:0000313" key="7">
    <source>
        <dbReference type="Proteomes" id="UP000298125"/>
    </source>
</evidence>
<dbReference type="PANTHER" id="PTHR43424">
    <property type="entry name" value="LOCUS PUTATIVE PROTEIN 1-RELATED"/>
    <property type="match status" value="1"/>
</dbReference>
<evidence type="ECO:0000256" key="1">
    <source>
        <dbReference type="ARBA" id="ARBA00004141"/>
    </source>
</evidence>
<dbReference type="InterPro" id="IPR052556">
    <property type="entry name" value="PolySynth_Transporter"/>
</dbReference>
<feature type="transmembrane region" description="Helical" evidence="5">
    <location>
        <begin position="355"/>
        <end position="373"/>
    </location>
</feature>
<comment type="caution">
    <text evidence="6">The sequence shown here is derived from an EMBL/GenBank/DDBJ whole genome shotgun (WGS) entry which is preliminary data.</text>
</comment>
<feature type="transmembrane region" description="Helical" evidence="5">
    <location>
        <begin position="46"/>
        <end position="68"/>
    </location>
</feature>
<feature type="transmembrane region" description="Helical" evidence="5">
    <location>
        <begin position="254"/>
        <end position="271"/>
    </location>
</feature>